<evidence type="ECO:0000256" key="8">
    <source>
        <dbReference type="ARBA" id="ARBA00023316"/>
    </source>
</evidence>
<dbReference type="Pfam" id="PF01427">
    <property type="entry name" value="Peptidase_M15"/>
    <property type="match status" value="1"/>
</dbReference>
<evidence type="ECO:0000256" key="3">
    <source>
        <dbReference type="ARBA" id="ARBA00022723"/>
    </source>
</evidence>
<keyword evidence="7 9" id="KW-0482">Metalloprotease</keyword>
<evidence type="ECO:0000256" key="2">
    <source>
        <dbReference type="ARBA" id="ARBA00022670"/>
    </source>
</evidence>
<feature type="signal peptide" evidence="11">
    <location>
        <begin position="1"/>
        <end position="19"/>
    </location>
</feature>
<keyword evidence="8 10" id="KW-0961">Cell wall biogenesis/degradation</keyword>
<protein>
    <recommendedName>
        <fullName evidence="9 10">D-alanyl-D-alanine dipeptidase</fullName>
        <shortName evidence="9 10">D-Ala-D-Ala dipeptidase</shortName>
        <ecNumber evidence="9 10">3.4.13.22</ecNumber>
    </recommendedName>
</protein>
<feature type="binding site" evidence="9">
    <location>
        <position position="146"/>
    </location>
    <ligand>
        <name>Zn(2+)</name>
        <dbReference type="ChEBI" id="CHEBI:29105"/>
        <note>catalytic</note>
    </ligand>
</feature>
<feature type="binding site" evidence="9">
    <location>
        <position position="207"/>
    </location>
    <ligand>
        <name>Zn(2+)</name>
        <dbReference type="ChEBI" id="CHEBI:29105"/>
        <note>catalytic</note>
    </ligand>
</feature>
<dbReference type="Gene3D" id="3.30.1380.10">
    <property type="match status" value="1"/>
</dbReference>
<keyword evidence="4 9" id="KW-0378">Hydrolase</keyword>
<feature type="site" description="Transition state stabilizer" evidence="9">
    <location>
        <position position="94"/>
    </location>
</feature>
<comment type="cofactor">
    <cofactor evidence="9">
        <name>Zn(2+)</name>
        <dbReference type="ChEBI" id="CHEBI:29105"/>
    </cofactor>
    <text evidence="9">Binds 1 zinc ion per subunit.</text>
</comment>
<evidence type="ECO:0000313" key="12">
    <source>
        <dbReference type="EMBL" id="MDT0644187.1"/>
    </source>
</evidence>
<evidence type="ECO:0000256" key="10">
    <source>
        <dbReference type="PIRNR" id="PIRNR026671"/>
    </source>
</evidence>
<dbReference type="EC" id="3.4.13.22" evidence="9 10"/>
<evidence type="ECO:0000256" key="1">
    <source>
        <dbReference type="ARBA" id="ARBA00001362"/>
    </source>
</evidence>
<feature type="active site" description="Proton donor/acceptor" evidence="9">
    <location>
        <position position="204"/>
    </location>
</feature>
<keyword evidence="13" id="KW-1185">Reference proteome</keyword>
<proteinExistence type="inferred from homology"/>
<comment type="caution">
    <text evidence="12">The sequence shown here is derived from an EMBL/GenBank/DDBJ whole genome shotgun (WGS) entry which is preliminary data.</text>
</comment>
<organism evidence="12 13">
    <name type="scientific">Autumnicola tepida</name>
    <dbReference type="NCBI Taxonomy" id="3075595"/>
    <lineage>
        <taxon>Bacteria</taxon>
        <taxon>Pseudomonadati</taxon>
        <taxon>Bacteroidota</taxon>
        <taxon>Flavobacteriia</taxon>
        <taxon>Flavobacteriales</taxon>
        <taxon>Flavobacteriaceae</taxon>
        <taxon>Autumnicola</taxon>
    </lineage>
</organism>
<dbReference type="RefSeq" id="WP_311535805.1">
    <property type="nucleotide sequence ID" value="NZ_JAVRHQ010000022.1"/>
</dbReference>
<evidence type="ECO:0000256" key="11">
    <source>
        <dbReference type="SAM" id="SignalP"/>
    </source>
</evidence>
<comment type="function">
    <text evidence="9 10">Catalyzes hydrolysis of the D-alanyl-D-alanine dipeptide.</text>
</comment>
<feature type="binding site" evidence="9">
    <location>
        <position position="139"/>
    </location>
    <ligand>
        <name>Zn(2+)</name>
        <dbReference type="ChEBI" id="CHEBI:29105"/>
        <note>catalytic</note>
    </ligand>
</feature>
<evidence type="ECO:0000256" key="7">
    <source>
        <dbReference type="ARBA" id="ARBA00023049"/>
    </source>
</evidence>
<gene>
    <name evidence="12" type="ORF">RM553_15225</name>
</gene>
<comment type="similarity">
    <text evidence="9 10">Belongs to the peptidase M15D family.</text>
</comment>
<evidence type="ECO:0000256" key="4">
    <source>
        <dbReference type="ARBA" id="ARBA00022801"/>
    </source>
</evidence>
<evidence type="ECO:0000256" key="9">
    <source>
        <dbReference type="HAMAP-Rule" id="MF_01924"/>
    </source>
</evidence>
<name>A0ABU3CD88_9FLAO</name>
<dbReference type="PIRSF" id="PIRSF026671">
    <property type="entry name" value="AA_dipeptidase"/>
    <property type="match status" value="1"/>
</dbReference>
<keyword evidence="3 9" id="KW-0479">Metal-binding</keyword>
<dbReference type="EMBL" id="JAVRHQ010000022">
    <property type="protein sequence ID" value="MDT0644187.1"/>
    <property type="molecule type" value="Genomic_DNA"/>
</dbReference>
<dbReference type="InterPro" id="IPR009045">
    <property type="entry name" value="Zn_M74/Hedgehog-like"/>
</dbReference>
<keyword evidence="6 9" id="KW-0224">Dipeptidase</keyword>
<evidence type="ECO:0000256" key="6">
    <source>
        <dbReference type="ARBA" id="ARBA00022997"/>
    </source>
</evidence>
<accession>A0ABU3CD88</accession>
<dbReference type="Proteomes" id="UP001262889">
    <property type="component" value="Unassembled WGS sequence"/>
</dbReference>
<dbReference type="InterPro" id="IPR000755">
    <property type="entry name" value="A_A_dipeptidase"/>
</dbReference>
<feature type="chain" id="PRO_5045687918" description="D-alanyl-D-alanine dipeptidase" evidence="11">
    <location>
        <begin position="20"/>
        <end position="225"/>
    </location>
</feature>
<dbReference type="PANTHER" id="PTHR43126">
    <property type="entry name" value="D-ALANYL-D-ALANINE DIPEPTIDASE"/>
    <property type="match status" value="1"/>
</dbReference>
<dbReference type="CDD" id="cd14817">
    <property type="entry name" value="D-Ala-D-Ala_dipeptidase_VanX"/>
    <property type="match status" value="1"/>
</dbReference>
<dbReference type="PANTHER" id="PTHR43126:SF1">
    <property type="entry name" value="D-ALANYL-D-ALANINE DIPEPTIDASE"/>
    <property type="match status" value="1"/>
</dbReference>
<keyword evidence="11" id="KW-0732">Signal</keyword>
<keyword evidence="2 9" id="KW-0645">Protease</keyword>
<evidence type="ECO:0000313" key="13">
    <source>
        <dbReference type="Proteomes" id="UP001262889"/>
    </source>
</evidence>
<evidence type="ECO:0000256" key="5">
    <source>
        <dbReference type="ARBA" id="ARBA00022833"/>
    </source>
</evidence>
<keyword evidence="5 9" id="KW-0862">Zinc</keyword>
<dbReference type="SUPFAM" id="SSF55166">
    <property type="entry name" value="Hedgehog/DD-peptidase"/>
    <property type="match status" value="1"/>
</dbReference>
<dbReference type="HAMAP" id="MF_01924">
    <property type="entry name" value="A_A_dipeptidase"/>
    <property type="match status" value="1"/>
</dbReference>
<sequence length="225" mass="26165">MKFLVLFLSLICLPKYMHAPSARLPDNFVYVKDVIPDVLEEIRYAGEHNFMGRTVESYNAPKAILTKPAAMALKKVQEDLLKEGYCLKIFDAYRPQSAVNNFVNWAKNEKDTLAKQEFYPDVKKRNLFSKGYIATHSGHSRGSTVDLTIVDASTEEEIDMGSPFDFFGSISHHNSQKPTKEQKENRQLLKNVMSRHGFRPYSEEWWHYTYRNEPHPDTYFDFPVE</sequence>
<reference evidence="12 13" key="1">
    <citation type="submission" date="2023-09" db="EMBL/GenBank/DDBJ databases">
        <authorList>
            <person name="Rey-Velasco X."/>
        </authorList>
    </citation>
    <scope>NUCLEOTIDE SEQUENCE [LARGE SCALE GENOMIC DNA]</scope>
    <source>
        <strain evidence="12 13">F363</strain>
    </source>
</reference>
<comment type="catalytic activity">
    <reaction evidence="1 9 10">
        <text>D-alanyl-D-alanine + H2O = 2 D-alanine</text>
        <dbReference type="Rhea" id="RHEA:20661"/>
        <dbReference type="ChEBI" id="CHEBI:15377"/>
        <dbReference type="ChEBI" id="CHEBI:57416"/>
        <dbReference type="ChEBI" id="CHEBI:57822"/>
        <dbReference type="EC" id="3.4.13.22"/>
    </reaction>
</comment>